<dbReference type="GO" id="GO:0005886">
    <property type="term" value="C:plasma membrane"/>
    <property type="evidence" value="ECO:0007669"/>
    <property type="project" value="UniProtKB-SubCell"/>
</dbReference>
<dbReference type="GO" id="GO:0016887">
    <property type="term" value="F:ATP hydrolysis activity"/>
    <property type="evidence" value="ECO:0007669"/>
    <property type="project" value="InterPro"/>
</dbReference>
<dbReference type="Gene3D" id="1.20.1560.10">
    <property type="entry name" value="ABC transporter type 1, transmembrane domain"/>
    <property type="match status" value="1"/>
</dbReference>
<evidence type="ECO:0000256" key="3">
    <source>
        <dbReference type="ARBA" id="ARBA00022741"/>
    </source>
</evidence>
<dbReference type="GO" id="GO:0015421">
    <property type="term" value="F:ABC-type oligopeptide transporter activity"/>
    <property type="evidence" value="ECO:0007669"/>
    <property type="project" value="TreeGrafter"/>
</dbReference>
<name>A0A7W7GPY3_9MICC</name>
<evidence type="ECO:0000313" key="10">
    <source>
        <dbReference type="EMBL" id="MBB4736107.1"/>
    </source>
</evidence>
<dbReference type="SMART" id="SM00382">
    <property type="entry name" value="AAA"/>
    <property type="match status" value="1"/>
</dbReference>
<dbReference type="PROSITE" id="PS00211">
    <property type="entry name" value="ABC_TRANSPORTER_1"/>
    <property type="match status" value="1"/>
</dbReference>
<dbReference type="SUPFAM" id="SSF52540">
    <property type="entry name" value="P-loop containing nucleoside triphosphate hydrolases"/>
    <property type="match status" value="1"/>
</dbReference>
<accession>A0A7W7GPY3</accession>
<dbReference type="InterPro" id="IPR036640">
    <property type="entry name" value="ABC1_TM_sf"/>
</dbReference>
<dbReference type="Proteomes" id="UP000540191">
    <property type="component" value="Unassembled WGS sequence"/>
</dbReference>
<dbReference type="Pfam" id="PF00664">
    <property type="entry name" value="ABC_membrane"/>
    <property type="match status" value="1"/>
</dbReference>
<comment type="caution">
    <text evidence="10">The sequence shown here is derived from an EMBL/GenBank/DDBJ whole genome shotgun (WGS) entry which is preliminary data.</text>
</comment>
<dbReference type="InterPro" id="IPR011527">
    <property type="entry name" value="ABC1_TM_dom"/>
</dbReference>
<dbReference type="InterPro" id="IPR039421">
    <property type="entry name" value="Type_1_exporter"/>
</dbReference>
<keyword evidence="3" id="KW-0547">Nucleotide-binding</keyword>
<dbReference type="RefSeq" id="WP_184241735.1">
    <property type="nucleotide sequence ID" value="NZ_JACHNA010000001.1"/>
</dbReference>
<sequence>MSSLLRILRFAPQLNPLYLGIAASAVLAALLALATPFIIGAATDRIVDAVAGRTSVSDAVTSVVWLALAFLAAEVAATAVVSVGGYWGDVMAARMRRILSSRYYDHLLHLPQRYFDTTLTGRIVSRLNRSITELTQFLQFFSNNAFTMLITTAAVLVISAFYWWPLAVLLAVVFPVYMWLTAKTSTRWQVWEGQKNARVDTASGRFAEVVAQMPVVRAYNQQRTELVGFEERFDEAVALTREQSRFWHMMDAWRRLALNAVFGALYLLIFIRTAQGEFSVGDMVILIQLMAMARQPVMSMSYLVDSAQRAVAGSKDYFEVLEQPRERTDGRALPAGAGEPAVRFRDVTFAYDADAERPVLDGVSFDVHAGRKIAFVGESGGGKSTVTNLLMGLYPAGAGAVEVFGQDVAQTDLAALRALIATVFQEPHLFSGTVRENIAYARPDATDAEVRAAAKAAYADGFIEAFDDGYDQVIGERGLRLSGGQKQRIAVARAVLKDAPILVLDEATSALDTKSERLVQAALEDLMVGRTSLIVAHRLSTIRSVDTIVTLRGGRVEEIGAPDELAESGGIYAQLLQLQQAGTKEAKKMLREYGILG</sequence>
<dbReference type="Gene3D" id="3.40.50.300">
    <property type="entry name" value="P-loop containing nucleotide triphosphate hydrolases"/>
    <property type="match status" value="1"/>
</dbReference>
<keyword evidence="4 10" id="KW-0067">ATP-binding</keyword>
<feature type="transmembrane region" description="Helical" evidence="7">
    <location>
        <begin position="252"/>
        <end position="271"/>
    </location>
</feature>
<keyword evidence="2 7" id="KW-0812">Transmembrane</keyword>
<evidence type="ECO:0000256" key="2">
    <source>
        <dbReference type="ARBA" id="ARBA00022692"/>
    </source>
</evidence>
<dbReference type="Pfam" id="PF00005">
    <property type="entry name" value="ABC_tran"/>
    <property type="match status" value="1"/>
</dbReference>
<dbReference type="PROSITE" id="PS50893">
    <property type="entry name" value="ABC_TRANSPORTER_2"/>
    <property type="match status" value="1"/>
</dbReference>
<evidence type="ECO:0000256" key="1">
    <source>
        <dbReference type="ARBA" id="ARBA00004651"/>
    </source>
</evidence>
<protein>
    <submittedName>
        <fullName evidence="10">ATP-binding cassette subfamily B protein</fullName>
    </submittedName>
</protein>
<dbReference type="GO" id="GO:0005524">
    <property type="term" value="F:ATP binding"/>
    <property type="evidence" value="ECO:0007669"/>
    <property type="project" value="UniProtKB-KW"/>
</dbReference>
<dbReference type="FunFam" id="3.40.50.300:FF:000218">
    <property type="entry name" value="Multidrug ABC transporter ATP-binding protein"/>
    <property type="match status" value="1"/>
</dbReference>
<keyword evidence="6 7" id="KW-0472">Membrane</keyword>
<evidence type="ECO:0000256" key="6">
    <source>
        <dbReference type="ARBA" id="ARBA00023136"/>
    </source>
</evidence>
<feature type="transmembrane region" description="Helical" evidence="7">
    <location>
        <begin position="137"/>
        <end position="156"/>
    </location>
</feature>
<evidence type="ECO:0000256" key="7">
    <source>
        <dbReference type="SAM" id="Phobius"/>
    </source>
</evidence>
<feature type="transmembrane region" description="Helical" evidence="7">
    <location>
        <begin position="162"/>
        <end position="180"/>
    </location>
</feature>
<evidence type="ECO:0000256" key="5">
    <source>
        <dbReference type="ARBA" id="ARBA00022989"/>
    </source>
</evidence>
<dbReference type="PANTHER" id="PTHR43394:SF1">
    <property type="entry name" value="ATP-BINDING CASSETTE SUB-FAMILY B MEMBER 10, MITOCHONDRIAL"/>
    <property type="match status" value="1"/>
</dbReference>
<dbReference type="SUPFAM" id="SSF90123">
    <property type="entry name" value="ABC transporter transmembrane region"/>
    <property type="match status" value="1"/>
</dbReference>
<reference evidence="10 11" key="1">
    <citation type="submission" date="2020-08" db="EMBL/GenBank/DDBJ databases">
        <title>Sequencing the genomes of 1000 actinobacteria strains.</title>
        <authorList>
            <person name="Klenk H.-P."/>
        </authorList>
    </citation>
    <scope>NUCLEOTIDE SEQUENCE [LARGE SCALE GENOMIC DNA]</scope>
    <source>
        <strain evidence="10 11">DSM 23974</strain>
    </source>
</reference>
<dbReference type="PROSITE" id="PS50929">
    <property type="entry name" value="ABC_TM1F"/>
    <property type="match status" value="1"/>
</dbReference>
<evidence type="ECO:0000259" key="8">
    <source>
        <dbReference type="PROSITE" id="PS50893"/>
    </source>
</evidence>
<dbReference type="InterPro" id="IPR017871">
    <property type="entry name" value="ABC_transporter-like_CS"/>
</dbReference>
<organism evidence="10 11">
    <name type="scientific">Micrococcus cohnii</name>
    <dbReference type="NCBI Taxonomy" id="993416"/>
    <lineage>
        <taxon>Bacteria</taxon>
        <taxon>Bacillati</taxon>
        <taxon>Actinomycetota</taxon>
        <taxon>Actinomycetes</taxon>
        <taxon>Micrococcales</taxon>
        <taxon>Micrococcaceae</taxon>
        <taxon>Micrococcus</taxon>
    </lineage>
</organism>
<comment type="subcellular location">
    <subcellularLocation>
        <location evidence="1">Cell membrane</location>
        <topology evidence="1">Multi-pass membrane protein</topology>
    </subcellularLocation>
</comment>
<feature type="transmembrane region" description="Helical" evidence="7">
    <location>
        <begin position="21"/>
        <end position="43"/>
    </location>
</feature>
<feature type="transmembrane region" description="Helical" evidence="7">
    <location>
        <begin position="63"/>
        <end position="87"/>
    </location>
</feature>
<keyword evidence="11" id="KW-1185">Reference proteome</keyword>
<dbReference type="CDD" id="cd07346">
    <property type="entry name" value="ABC_6TM_exporters"/>
    <property type="match status" value="1"/>
</dbReference>
<feature type="domain" description="ABC transmembrane type-1" evidence="9">
    <location>
        <begin position="19"/>
        <end position="309"/>
    </location>
</feature>
<proteinExistence type="predicted"/>
<keyword evidence="5 7" id="KW-1133">Transmembrane helix</keyword>
<dbReference type="AlphaFoldDB" id="A0A7W7GPY3"/>
<evidence type="ECO:0000259" key="9">
    <source>
        <dbReference type="PROSITE" id="PS50929"/>
    </source>
</evidence>
<dbReference type="EMBL" id="JACHNA010000001">
    <property type="protein sequence ID" value="MBB4736107.1"/>
    <property type="molecule type" value="Genomic_DNA"/>
</dbReference>
<dbReference type="InterPro" id="IPR003439">
    <property type="entry name" value="ABC_transporter-like_ATP-bd"/>
</dbReference>
<dbReference type="InterPro" id="IPR003593">
    <property type="entry name" value="AAA+_ATPase"/>
</dbReference>
<evidence type="ECO:0000256" key="4">
    <source>
        <dbReference type="ARBA" id="ARBA00022840"/>
    </source>
</evidence>
<dbReference type="PANTHER" id="PTHR43394">
    <property type="entry name" value="ATP-DEPENDENT PERMEASE MDL1, MITOCHONDRIAL"/>
    <property type="match status" value="1"/>
</dbReference>
<gene>
    <name evidence="10" type="ORF">HDA30_001615</name>
</gene>
<feature type="domain" description="ABC transporter" evidence="8">
    <location>
        <begin position="342"/>
        <end position="578"/>
    </location>
</feature>
<evidence type="ECO:0000313" key="11">
    <source>
        <dbReference type="Proteomes" id="UP000540191"/>
    </source>
</evidence>
<dbReference type="InterPro" id="IPR027417">
    <property type="entry name" value="P-loop_NTPase"/>
</dbReference>